<evidence type="ECO:0000256" key="2">
    <source>
        <dbReference type="ARBA" id="ARBA00006706"/>
    </source>
</evidence>
<dbReference type="EMBL" id="CP075585">
    <property type="protein sequence ID" value="QZA58749.1"/>
    <property type="molecule type" value="Genomic_DNA"/>
</dbReference>
<name>A0ABX8YZE8_9BACT</name>
<evidence type="ECO:0000256" key="5">
    <source>
        <dbReference type="ARBA" id="ARBA00022842"/>
    </source>
</evidence>
<keyword evidence="3 7" id="KW-0808">Transferase</keyword>
<proteinExistence type="inferred from homology"/>
<dbReference type="PANTHER" id="PTHR43281:SF1">
    <property type="entry name" value="FARNESYL DIPHOSPHATE SYNTHASE"/>
    <property type="match status" value="1"/>
</dbReference>
<dbReference type="PANTHER" id="PTHR43281">
    <property type="entry name" value="FARNESYL DIPHOSPHATE SYNTHASE"/>
    <property type="match status" value="1"/>
</dbReference>
<dbReference type="RefSeq" id="WP_194845666.1">
    <property type="nucleotide sequence ID" value="NZ_CP075585.1"/>
</dbReference>
<evidence type="ECO:0000256" key="1">
    <source>
        <dbReference type="ARBA" id="ARBA00001946"/>
    </source>
</evidence>
<comment type="similarity">
    <text evidence="2 7">Belongs to the FPP/GGPP synthase family.</text>
</comment>
<dbReference type="SFLD" id="SFLDG01017">
    <property type="entry name" value="Polyprenyl_Transferase_Like"/>
    <property type="match status" value="1"/>
</dbReference>
<dbReference type="PROSITE" id="PS00723">
    <property type="entry name" value="POLYPRENYL_SYNTHASE_1"/>
    <property type="match status" value="1"/>
</dbReference>
<organism evidence="8 9">
    <name type="scientific">Candidatus Rhabdochlamydia porcellionis</name>
    <dbReference type="NCBI Taxonomy" id="225148"/>
    <lineage>
        <taxon>Bacteria</taxon>
        <taxon>Pseudomonadati</taxon>
        <taxon>Chlamydiota</taxon>
        <taxon>Chlamydiia</taxon>
        <taxon>Parachlamydiales</taxon>
        <taxon>Candidatus Rhabdochlamydiaceae</taxon>
        <taxon>Candidatus Rhabdochlamydia</taxon>
    </lineage>
</organism>
<dbReference type="Pfam" id="PF00348">
    <property type="entry name" value="polyprenyl_synt"/>
    <property type="match status" value="1"/>
</dbReference>
<dbReference type="InterPro" id="IPR008949">
    <property type="entry name" value="Isoprenoid_synthase_dom_sf"/>
</dbReference>
<reference evidence="8 9" key="1">
    <citation type="submission" date="2021-05" db="EMBL/GenBank/DDBJ databases">
        <title>Ecology and evolution of chlamydial symbionts of arthropods.</title>
        <authorList>
            <person name="Halter T."/>
            <person name="Sixt B.S."/>
            <person name="Toenshoff E.R."/>
            <person name="Koestlbacher S."/>
            <person name="Schulz F."/>
            <person name="Kostanjsek R."/>
            <person name="Collingro A."/>
            <person name="Hendrickx F."/>
            <person name="Horn M."/>
        </authorList>
    </citation>
    <scope>NUCLEOTIDE SEQUENCE [LARGE SCALE GENOMIC DNA]</scope>
    <source>
        <strain evidence="8 9">15C</strain>
    </source>
</reference>
<keyword evidence="4" id="KW-0479">Metal-binding</keyword>
<sequence>MSKISFLSQAQTELEEALEKLVSPKLTTAYAPLFSSARYSLLAPAKRLRPLLLIAAASTFRVPLSQTILPACAIELIHTYSLIHDDLPCIDNDDTRRGKPTLHKAYPEWQALITGDYLLTYAFEILSSLPFYSAEQKLNLIQLFAKRSGADGLIGGQVIDLLIEKKNISWPLLQQMHHGKTAALISAALEAGGILGNASDPDMQLLYNCGQKIGLGFQIVDDLLDIEEENKTTAVTLLGKIQAKQFAESLLKEALEQLDQLSCPAPLIQNLLRKMIYRSI</sequence>
<dbReference type="PROSITE" id="PS00444">
    <property type="entry name" value="POLYPRENYL_SYNTHASE_2"/>
    <property type="match status" value="1"/>
</dbReference>
<evidence type="ECO:0000256" key="7">
    <source>
        <dbReference type="RuleBase" id="RU004466"/>
    </source>
</evidence>
<keyword evidence="5" id="KW-0460">Magnesium</keyword>
<keyword evidence="9" id="KW-1185">Reference proteome</keyword>
<evidence type="ECO:0000256" key="4">
    <source>
        <dbReference type="ARBA" id="ARBA00022723"/>
    </source>
</evidence>
<accession>A0ABX8YZE8</accession>
<keyword evidence="6" id="KW-0414">Isoprene biosynthesis</keyword>
<evidence type="ECO:0000313" key="8">
    <source>
        <dbReference type="EMBL" id="QZA58749.1"/>
    </source>
</evidence>
<gene>
    <name evidence="8" type="ORF">RHAB15C_0000628</name>
</gene>
<comment type="cofactor">
    <cofactor evidence="1">
        <name>Mg(2+)</name>
        <dbReference type="ChEBI" id="CHEBI:18420"/>
    </cofactor>
</comment>
<dbReference type="CDD" id="cd00685">
    <property type="entry name" value="Trans_IPPS_HT"/>
    <property type="match status" value="1"/>
</dbReference>
<evidence type="ECO:0000256" key="3">
    <source>
        <dbReference type="ARBA" id="ARBA00022679"/>
    </source>
</evidence>
<evidence type="ECO:0000313" key="9">
    <source>
        <dbReference type="Proteomes" id="UP000822862"/>
    </source>
</evidence>
<dbReference type="SUPFAM" id="SSF48576">
    <property type="entry name" value="Terpenoid synthases"/>
    <property type="match status" value="1"/>
</dbReference>
<dbReference type="SFLD" id="SFLDS00005">
    <property type="entry name" value="Isoprenoid_Synthase_Type_I"/>
    <property type="match status" value="1"/>
</dbReference>
<dbReference type="Gene3D" id="1.10.600.10">
    <property type="entry name" value="Farnesyl Diphosphate Synthase"/>
    <property type="match status" value="1"/>
</dbReference>
<evidence type="ECO:0000256" key="6">
    <source>
        <dbReference type="ARBA" id="ARBA00023229"/>
    </source>
</evidence>
<dbReference type="InterPro" id="IPR033749">
    <property type="entry name" value="Polyprenyl_synt_CS"/>
</dbReference>
<dbReference type="InterPro" id="IPR000092">
    <property type="entry name" value="Polyprenyl_synt"/>
</dbReference>
<dbReference type="Proteomes" id="UP000822862">
    <property type="component" value="Chromosome"/>
</dbReference>
<protein>
    <submittedName>
        <fullName evidence="8">Polyprenyl synthetase</fullName>
    </submittedName>
</protein>